<dbReference type="Pfam" id="PF04265">
    <property type="entry name" value="TPK_B1_binding"/>
    <property type="match status" value="1"/>
</dbReference>
<evidence type="ECO:0000256" key="3">
    <source>
        <dbReference type="ARBA" id="ARBA00022777"/>
    </source>
</evidence>
<dbReference type="InterPro" id="IPR007371">
    <property type="entry name" value="TPK_catalytic"/>
</dbReference>
<keyword evidence="3" id="KW-0418">Kinase</keyword>
<sequence length="210" mass="21944">MKKACVIIGAAPCGNPLEQRAYIEAGSFVICADGGYRNAQQMGVSPDLLIGDFDSAPLPDLPGVPVKTFPEEKDDTDTMLAVKYAVGKGFGRITVLCGTGGRLDHTIANLDALVFAAKAGVPALLADGNNEVRVLLGGGSVILPRREGCKLSAFAYGGEVTGVNYIGLKYPLHDATLVPGIPLGVSNEWVWEKAQVSIDSGVLLLVSSKM</sequence>
<gene>
    <name evidence="7" type="ORF">WMO26_01785</name>
</gene>
<keyword evidence="1 7" id="KW-0808">Transferase</keyword>
<evidence type="ECO:0000256" key="1">
    <source>
        <dbReference type="ARBA" id="ARBA00022679"/>
    </source>
</evidence>
<protein>
    <recommendedName>
        <fullName evidence="5">Thiamine diphosphokinase</fullName>
        <ecNumber evidence="5">2.7.6.2</ecNumber>
    </recommendedName>
</protein>
<dbReference type="InterPro" id="IPR036759">
    <property type="entry name" value="TPK_catalytic_sf"/>
</dbReference>
<dbReference type="Gene3D" id="3.40.50.10240">
    <property type="entry name" value="Thiamin pyrophosphokinase, catalytic domain"/>
    <property type="match status" value="1"/>
</dbReference>
<evidence type="ECO:0000256" key="2">
    <source>
        <dbReference type="ARBA" id="ARBA00022741"/>
    </source>
</evidence>
<dbReference type="EC" id="2.7.6.2" evidence="5"/>
<evidence type="ECO:0000256" key="4">
    <source>
        <dbReference type="ARBA" id="ARBA00022840"/>
    </source>
</evidence>
<organism evidence="7 8">
    <name type="scientific">Solibaculum intestinale</name>
    <dbReference type="NCBI Taxonomy" id="3133165"/>
    <lineage>
        <taxon>Bacteria</taxon>
        <taxon>Bacillati</taxon>
        <taxon>Bacillota</taxon>
        <taxon>Clostridia</taxon>
        <taxon>Eubacteriales</taxon>
        <taxon>Oscillospiraceae</taxon>
        <taxon>Solibaculum</taxon>
    </lineage>
</organism>
<dbReference type="RefSeq" id="WP_349217812.1">
    <property type="nucleotide sequence ID" value="NZ_JBBMFD010000001.1"/>
</dbReference>
<dbReference type="SMART" id="SM00983">
    <property type="entry name" value="TPK_B1_binding"/>
    <property type="match status" value="1"/>
</dbReference>
<dbReference type="InterPro" id="IPR007373">
    <property type="entry name" value="Thiamin_PyroPKinase_B1-bd"/>
</dbReference>
<evidence type="ECO:0000313" key="7">
    <source>
        <dbReference type="EMBL" id="MEQ2439554.1"/>
    </source>
</evidence>
<dbReference type="SUPFAM" id="SSF63862">
    <property type="entry name" value="Thiamin pyrophosphokinase, substrate-binding domain"/>
    <property type="match status" value="1"/>
</dbReference>
<dbReference type="InterPro" id="IPR036371">
    <property type="entry name" value="TPK_B1-bd_sf"/>
</dbReference>
<proteinExistence type="predicted"/>
<dbReference type="Pfam" id="PF04263">
    <property type="entry name" value="TPK_catalytic"/>
    <property type="match status" value="1"/>
</dbReference>
<dbReference type="Proteomes" id="UP001489509">
    <property type="component" value="Unassembled WGS sequence"/>
</dbReference>
<dbReference type="PANTHER" id="PTHR41299:SF1">
    <property type="entry name" value="THIAMINE PYROPHOSPHOKINASE"/>
    <property type="match status" value="1"/>
</dbReference>
<keyword evidence="8" id="KW-1185">Reference proteome</keyword>
<dbReference type="InterPro" id="IPR006282">
    <property type="entry name" value="Thi_PPkinase"/>
</dbReference>
<evidence type="ECO:0000256" key="5">
    <source>
        <dbReference type="NCBIfam" id="TIGR01378"/>
    </source>
</evidence>
<accession>A0ABV1DWW8</accession>
<evidence type="ECO:0000259" key="6">
    <source>
        <dbReference type="SMART" id="SM00983"/>
    </source>
</evidence>
<dbReference type="NCBIfam" id="TIGR01378">
    <property type="entry name" value="thi_PPkinase"/>
    <property type="match status" value="1"/>
</dbReference>
<evidence type="ECO:0000313" key="8">
    <source>
        <dbReference type="Proteomes" id="UP001489509"/>
    </source>
</evidence>
<dbReference type="PANTHER" id="PTHR41299">
    <property type="entry name" value="THIAMINE PYROPHOSPHOKINASE"/>
    <property type="match status" value="1"/>
</dbReference>
<keyword evidence="2" id="KW-0547">Nucleotide-binding</keyword>
<dbReference type="GO" id="GO:0004788">
    <property type="term" value="F:thiamine diphosphokinase activity"/>
    <property type="evidence" value="ECO:0007669"/>
    <property type="project" value="UniProtKB-EC"/>
</dbReference>
<comment type="caution">
    <text evidence="7">The sequence shown here is derived from an EMBL/GenBank/DDBJ whole genome shotgun (WGS) entry which is preliminary data.</text>
</comment>
<name>A0ABV1DWW8_9FIRM</name>
<keyword evidence="4" id="KW-0067">ATP-binding</keyword>
<dbReference type="CDD" id="cd07995">
    <property type="entry name" value="TPK"/>
    <property type="match status" value="1"/>
</dbReference>
<dbReference type="SUPFAM" id="SSF63999">
    <property type="entry name" value="Thiamin pyrophosphokinase, catalytic domain"/>
    <property type="match status" value="1"/>
</dbReference>
<dbReference type="InterPro" id="IPR053149">
    <property type="entry name" value="TPK"/>
</dbReference>
<dbReference type="EMBL" id="JBBMFD010000001">
    <property type="protein sequence ID" value="MEQ2439554.1"/>
    <property type="molecule type" value="Genomic_DNA"/>
</dbReference>
<feature type="domain" description="Thiamin pyrophosphokinase thiamin-binding" evidence="6">
    <location>
        <begin position="139"/>
        <end position="204"/>
    </location>
</feature>
<reference evidence="7 8" key="1">
    <citation type="submission" date="2024-03" db="EMBL/GenBank/DDBJ databases">
        <title>Human intestinal bacterial collection.</title>
        <authorList>
            <person name="Pauvert C."/>
            <person name="Hitch T.C.A."/>
            <person name="Clavel T."/>
        </authorList>
    </citation>
    <scope>NUCLEOTIDE SEQUENCE [LARGE SCALE GENOMIC DNA]</scope>
    <source>
        <strain evidence="7 8">CLA-JM-H44</strain>
    </source>
</reference>